<feature type="transmembrane region" description="Helical" evidence="1">
    <location>
        <begin position="88"/>
        <end position="106"/>
    </location>
</feature>
<feature type="transmembrane region" description="Helical" evidence="1">
    <location>
        <begin position="197"/>
        <end position="219"/>
    </location>
</feature>
<name>A0A174HDF5_9FIRM</name>
<reference evidence="2 4" key="1">
    <citation type="submission" date="2015-09" db="EMBL/GenBank/DDBJ databases">
        <authorList>
            <consortium name="Pathogen Informatics"/>
        </authorList>
    </citation>
    <scope>NUCLEOTIDE SEQUENCE [LARGE SCALE GENOMIC DNA]</scope>
    <source>
        <strain evidence="2 4">2789STDY5834884</strain>
    </source>
</reference>
<dbReference type="EMBL" id="VSTG01000013">
    <property type="protein sequence ID" value="TYL57159.1"/>
    <property type="molecule type" value="Genomic_DNA"/>
</dbReference>
<dbReference type="Proteomes" id="UP000324325">
    <property type="component" value="Unassembled WGS sequence"/>
</dbReference>
<reference evidence="3 5" key="3">
    <citation type="submission" date="2019-09" db="EMBL/GenBank/DDBJ databases">
        <title>Strain-level analysis of Eubacterium rectale using genomes from metagenomes.</title>
        <authorList>
            <person name="Karcher N."/>
            <person name="Segata N."/>
        </authorList>
    </citation>
    <scope>NUCLEOTIDE SEQUENCE [LARGE SCALE GENOMIC DNA]</scope>
    <source>
        <strain evidence="3 5">L2-21</strain>
    </source>
</reference>
<evidence type="ECO:0000313" key="5">
    <source>
        <dbReference type="Proteomes" id="UP000324325"/>
    </source>
</evidence>
<evidence type="ECO:0008006" key="6">
    <source>
        <dbReference type="Google" id="ProtNLM"/>
    </source>
</evidence>
<gene>
    <name evidence="2" type="ORF">ERS852497_00551</name>
    <name evidence="3" type="ORF">FYL37_10510</name>
</gene>
<sequence length="269" mass="28995">MDWITSGLAPLYTLGVKLYNYMLGFSLGFGLNTPQGASSTAWAYVSGTLFPFFQAIAATMLNLFFYIGICRQVGNLRESMTIETGVNVLIKVLLGNLAINSVLWFSKWVFSVTKVTGGVIIGESDFRGLEDSSVNEVQLMVLMVIGIIFLIIAIVCAATIFITMVGRTIQLYMLAATGPLAVSCIPGGPGIQNAAGAWIKTLLSKSFSIVVIVMFVVLVSKLNLHDFLGDNILTDIILPTGCIENMFMMMLTAAGVKGADLFLKQTFGI</sequence>
<keyword evidence="1" id="KW-0472">Membrane</keyword>
<feature type="transmembrane region" description="Helical" evidence="1">
    <location>
        <begin position="171"/>
        <end position="191"/>
    </location>
</feature>
<evidence type="ECO:0000256" key="1">
    <source>
        <dbReference type="SAM" id="Phobius"/>
    </source>
</evidence>
<dbReference type="AlphaFoldDB" id="A0A174HDF5"/>
<organism evidence="2 4">
    <name type="scientific">Agathobacter rectalis</name>
    <dbReference type="NCBI Taxonomy" id="39491"/>
    <lineage>
        <taxon>Bacteria</taxon>
        <taxon>Bacillati</taxon>
        <taxon>Bacillota</taxon>
        <taxon>Clostridia</taxon>
        <taxon>Lachnospirales</taxon>
        <taxon>Lachnospiraceae</taxon>
        <taxon>Agathobacter</taxon>
    </lineage>
</organism>
<keyword evidence="1" id="KW-0812">Transmembrane</keyword>
<reference evidence="3 5" key="2">
    <citation type="submission" date="2019-08" db="EMBL/GenBank/DDBJ databases">
        <authorList>
            <person name="Duncan S."/>
            <person name="Walker A."/>
        </authorList>
    </citation>
    <scope>NUCLEOTIDE SEQUENCE [LARGE SCALE GENOMIC DNA]</scope>
    <source>
        <strain evidence="3 5">L2-21</strain>
    </source>
</reference>
<dbReference type="Proteomes" id="UP000095602">
    <property type="component" value="Unassembled WGS sequence"/>
</dbReference>
<evidence type="ECO:0000313" key="3">
    <source>
        <dbReference type="EMBL" id="TYL57159.1"/>
    </source>
</evidence>
<evidence type="ECO:0000313" key="2">
    <source>
        <dbReference type="EMBL" id="CUO71170.1"/>
    </source>
</evidence>
<dbReference type="EMBL" id="CZAJ01000003">
    <property type="protein sequence ID" value="CUO71170.1"/>
    <property type="molecule type" value="Genomic_DNA"/>
</dbReference>
<dbReference type="RefSeq" id="WP_055272720.1">
    <property type="nucleotide sequence ID" value="NZ_CZAJ01000003.1"/>
</dbReference>
<feature type="transmembrane region" description="Helical" evidence="1">
    <location>
        <begin position="41"/>
        <end position="67"/>
    </location>
</feature>
<keyword evidence="1" id="KW-1133">Transmembrane helix</keyword>
<protein>
    <recommendedName>
        <fullName evidence="6">Conjugal transfer protein TrbL</fullName>
    </recommendedName>
</protein>
<accession>A0A174HDF5</accession>
<feature type="transmembrane region" description="Helical" evidence="1">
    <location>
        <begin position="139"/>
        <end position="164"/>
    </location>
</feature>
<proteinExistence type="predicted"/>
<evidence type="ECO:0000313" key="4">
    <source>
        <dbReference type="Proteomes" id="UP000095602"/>
    </source>
</evidence>